<dbReference type="Proteomes" id="UP000251571">
    <property type="component" value="Unassembled WGS sequence"/>
</dbReference>
<feature type="domain" description="OmpA-like" evidence="6">
    <location>
        <begin position="108"/>
        <end position="222"/>
    </location>
</feature>
<dbReference type="PRINTS" id="PR01021">
    <property type="entry name" value="OMPADOMAIN"/>
</dbReference>
<evidence type="ECO:0000256" key="3">
    <source>
        <dbReference type="ARBA" id="ARBA00023237"/>
    </source>
</evidence>
<organism evidence="8 10">
    <name type="scientific">Jannaschia seohaensis</name>
    <dbReference type="NCBI Taxonomy" id="475081"/>
    <lineage>
        <taxon>Bacteria</taxon>
        <taxon>Pseudomonadati</taxon>
        <taxon>Pseudomonadota</taxon>
        <taxon>Alphaproteobacteria</taxon>
        <taxon>Rhodobacterales</taxon>
        <taxon>Roseobacteraceae</taxon>
        <taxon>Jannaschia</taxon>
    </lineage>
</organism>
<keyword evidence="3" id="KW-0998">Cell outer membrane</keyword>
<dbReference type="SUPFAM" id="SSF103088">
    <property type="entry name" value="OmpA-like"/>
    <property type="match status" value="1"/>
</dbReference>
<dbReference type="Proteomes" id="UP000245839">
    <property type="component" value="Unassembled WGS sequence"/>
</dbReference>
<dbReference type="PANTHER" id="PTHR30329">
    <property type="entry name" value="STATOR ELEMENT OF FLAGELLAR MOTOR COMPLEX"/>
    <property type="match status" value="1"/>
</dbReference>
<dbReference type="InterPro" id="IPR036737">
    <property type="entry name" value="OmpA-like_sf"/>
</dbReference>
<evidence type="ECO:0000256" key="4">
    <source>
        <dbReference type="PROSITE-ProRule" id="PRU00473"/>
    </source>
</evidence>
<dbReference type="Gene3D" id="3.30.1330.60">
    <property type="entry name" value="OmpA-like domain"/>
    <property type="match status" value="1"/>
</dbReference>
<dbReference type="AlphaFoldDB" id="A0A2Y9C8E2"/>
<dbReference type="EMBL" id="UETC01000008">
    <property type="protein sequence ID" value="SSA48783.1"/>
    <property type="molecule type" value="Genomic_DNA"/>
</dbReference>
<dbReference type="InterPro" id="IPR006665">
    <property type="entry name" value="OmpA-like"/>
</dbReference>
<evidence type="ECO:0000313" key="9">
    <source>
        <dbReference type="Proteomes" id="UP000245839"/>
    </source>
</evidence>
<dbReference type="InterPro" id="IPR006664">
    <property type="entry name" value="OMP_bac"/>
</dbReference>
<proteinExistence type="predicted"/>
<evidence type="ECO:0000256" key="1">
    <source>
        <dbReference type="ARBA" id="ARBA00004442"/>
    </source>
</evidence>
<keyword evidence="5" id="KW-0732">Signal</keyword>
<dbReference type="RefSeq" id="WP_109565263.1">
    <property type="nucleotide sequence ID" value="NZ_QGDJ01000008.1"/>
</dbReference>
<dbReference type="OrthoDB" id="9792021at2"/>
<evidence type="ECO:0000313" key="8">
    <source>
        <dbReference type="EMBL" id="SSA48783.1"/>
    </source>
</evidence>
<dbReference type="PANTHER" id="PTHR30329:SF21">
    <property type="entry name" value="LIPOPROTEIN YIAD-RELATED"/>
    <property type="match status" value="1"/>
</dbReference>
<dbReference type="EMBL" id="QGDJ01000008">
    <property type="protein sequence ID" value="PWJ16546.1"/>
    <property type="molecule type" value="Genomic_DNA"/>
</dbReference>
<reference evidence="8 10" key="1">
    <citation type="submission" date="2016-10" db="EMBL/GenBank/DDBJ databases">
        <authorList>
            <person name="Cai Z."/>
        </authorList>
    </citation>
    <scope>NUCLEOTIDE SEQUENCE [LARGE SCALE GENOMIC DNA]</scope>
    <source>
        <strain evidence="8 10">DSM 25227</strain>
    </source>
</reference>
<reference evidence="7 9" key="2">
    <citation type="submission" date="2018-03" db="EMBL/GenBank/DDBJ databases">
        <title>Genomic Encyclopedia of Archaeal and Bacterial Type Strains, Phase II (KMG-II): from individual species to whole genera.</title>
        <authorList>
            <person name="Goeker M."/>
        </authorList>
    </citation>
    <scope>NUCLEOTIDE SEQUENCE [LARGE SCALE GENOMIC DNA]</scope>
    <source>
        <strain evidence="7 9">DSM 25227</strain>
    </source>
</reference>
<gene>
    <name evidence="7" type="ORF">BCF38_10860</name>
    <name evidence="8" type="ORF">SAMN05421539_10860</name>
</gene>
<evidence type="ECO:0000256" key="2">
    <source>
        <dbReference type="ARBA" id="ARBA00023136"/>
    </source>
</evidence>
<evidence type="ECO:0000259" key="6">
    <source>
        <dbReference type="PROSITE" id="PS51123"/>
    </source>
</evidence>
<evidence type="ECO:0000256" key="5">
    <source>
        <dbReference type="SAM" id="SignalP"/>
    </source>
</evidence>
<keyword evidence="2 4" id="KW-0472">Membrane</keyword>
<protein>
    <submittedName>
        <fullName evidence="7 8">Outer membrane protein OmpA</fullName>
    </submittedName>
</protein>
<dbReference type="CDD" id="cd07185">
    <property type="entry name" value="OmpA_C-like"/>
    <property type="match status" value="1"/>
</dbReference>
<feature type="chain" id="PRO_5033338538" evidence="5">
    <location>
        <begin position="24"/>
        <end position="222"/>
    </location>
</feature>
<dbReference type="InterPro" id="IPR050330">
    <property type="entry name" value="Bact_OuterMem_StrucFunc"/>
</dbReference>
<dbReference type="Pfam" id="PF00691">
    <property type="entry name" value="OmpA"/>
    <property type="match status" value="1"/>
</dbReference>
<evidence type="ECO:0000313" key="7">
    <source>
        <dbReference type="EMBL" id="PWJ16546.1"/>
    </source>
</evidence>
<feature type="signal peptide" evidence="5">
    <location>
        <begin position="1"/>
        <end position="23"/>
    </location>
</feature>
<sequence length="222" mass="23516">MPKFRDALSLTAILALLPLSAVAQGLSAEEIIERLNAQRDLFSQTGEDGELGATRGLGLGGQGATRGLELVTVDGAAPAVSATETATVAADEAQPPAADEVTPVVFAKLDPSLQVNLQISFAFDSAAIEPSQKPTLDTMCEVIQGSDLERIRIVGHTDSAGTEAYNERLSTLRAREVARYFVDECGIAPERLETTGMGERFPLDGSDPAADENRRVEFQALS</sequence>
<keyword evidence="9" id="KW-1185">Reference proteome</keyword>
<dbReference type="GO" id="GO:0009279">
    <property type="term" value="C:cell outer membrane"/>
    <property type="evidence" value="ECO:0007669"/>
    <property type="project" value="UniProtKB-SubCell"/>
</dbReference>
<comment type="subcellular location">
    <subcellularLocation>
        <location evidence="1">Cell outer membrane</location>
    </subcellularLocation>
</comment>
<dbReference type="PROSITE" id="PS51123">
    <property type="entry name" value="OMPA_2"/>
    <property type="match status" value="1"/>
</dbReference>
<name>A0A2Y9C8E2_9RHOB</name>
<evidence type="ECO:0000313" key="10">
    <source>
        <dbReference type="Proteomes" id="UP000251571"/>
    </source>
</evidence>
<accession>A0A2Y9C8E2</accession>